<evidence type="ECO:0000313" key="4">
    <source>
        <dbReference type="Proteomes" id="UP000557739"/>
    </source>
</evidence>
<dbReference type="PROSITE" id="PS51318">
    <property type="entry name" value="TAT"/>
    <property type="match status" value="1"/>
</dbReference>
<feature type="domain" description="Aldehyde oxidase/xanthine dehydrogenase a/b hammerhead" evidence="2">
    <location>
        <begin position="228"/>
        <end position="306"/>
    </location>
</feature>
<dbReference type="Pfam" id="PF02738">
    <property type="entry name" value="MoCoBD_1"/>
    <property type="match status" value="1"/>
</dbReference>
<dbReference type="PANTHER" id="PTHR47495:SF1">
    <property type="entry name" value="BLL3820 PROTEIN"/>
    <property type="match status" value="1"/>
</dbReference>
<name>A0A7W9ARI3_9SPHN</name>
<comment type="caution">
    <text evidence="3">The sequence shown here is derived from an EMBL/GenBank/DDBJ whole genome shotgun (WGS) entry which is preliminary data.</text>
</comment>
<dbReference type="InterPro" id="IPR008274">
    <property type="entry name" value="AldOxase/xan_DH_MoCoBD1"/>
</dbReference>
<dbReference type="InterPro" id="IPR012368">
    <property type="entry name" value="OxRdtase_Mopterin-bd_su_IorB"/>
</dbReference>
<dbReference type="EMBL" id="JACIJJ010000003">
    <property type="protein sequence ID" value="MBB5699019.1"/>
    <property type="molecule type" value="Genomic_DNA"/>
</dbReference>
<dbReference type="Pfam" id="PF20256">
    <property type="entry name" value="MoCoBD_2"/>
    <property type="match status" value="2"/>
</dbReference>
<dbReference type="EC" id="1.3.99.16" evidence="3"/>
<dbReference type="InterPro" id="IPR000674">
    <property type="entry name" value="Ald_Oxase/Xan_DH_a/b"/>
</dbReference>
<dbReference type="InterPro" id="IPR052516">
    <property type="entry name" value="N-heterocyclic_Hydroxylase"/>
</dbReference>
<evidence type="ECO:0000313" key="3">
    <source>
        <dbReference type="EMBL" id="MBB5699019.1"/>
    </source>
</evidence>
<feature type="region of interest" description="Disordered" evidence="1">
    <location>
        <begin position="195"/>
        <end position="218"/>
    </location>
</feature>
<evidence type="ECO:0000256" key="1">
    <source>
        <dbReference type="SAM" id="MobiDB-lite"/>
    </source>
</evidence>
<reference evidence="3 4" key="1">
    <citation type="submission" date="2020-08" db="EMBL/GenBank/DDBJ databases">
        <title>Genomic Encyclopedia of Type Strains, Phase IV (KMG-IV): sequencing the most valuable type-strain genomes for metagenomic binning, comparative biology and taxonomic classification.</title>
        <authorList>
            <person name="Goeker M."/>
        </authorList>
    </citation>
    <scope>NUCLEOTIDE SEQUENCE [LARGE SCALE GENOMIC DNA]</scope>
    <source>
        <strain evidence="3 4">DSM 27244</strain>
    </source>
</reference>
<dbReference type="InterPro" id="IPR046867">
    <property type="entry name" value="AldOxase/xan_DH_MoCoBD2"/>
</dbReference>
<dbReference type="PIRSF" id="PIRSF036389">
    <property type="entry name" value="IOR_B"/>
    <property type="match status" value="1"/>
</dbReference>
<dbReference type="SUPFAM" id="SSF56003">
    <property type="entry name" value="Molybdenum cofactor-binding domain"/>
    <property type="match status" value="2"/>
</dbReference>
<gene>
    <name evidence="3" type="ORF">FHR19_002374</name>
</gene>
<dbReference type="SMART" id="SM01008">
    <property type="entry name" value="Ald_Xan_dh_C"/>
    <property type="match status" value="1"/>
</dbReference>
<dbReference type="Proteomes" id="UP000557739">
    <property type="component" value="Unassembled WGS sequence"/>
</dbReference>
<dbReference type="Gene3D" id="3.30.365.10">
    <property type="entry name" value="Aldehyde oxidase/xanthine dehydrogenase, molybdopterin binding domain"/>
    <property type="match status" value="3"/>
</dbReference>
<protein>
    <submittedName>
        <fullName evidence="3">Isoquinoline 1-oxidoreductase beta subunit</fullName>
        <ecNumber evidence="3">1.3.99.16</ecNumber>
    </submittedName>
</protein>
<dbReference type="Gene3D" id="3.90.1170.50">
    <property type="entry name" value="Aldehyde oxidase/xanthine dehydrogenase, a/b hammerhead"/>
    <property type="match status" value="1"/>
</dbReference>
<dbReference type="RefSeq" id="WP_184028539.1">
    <property type="nucleotide sequence ID" value="NZ_JACIJJ010000003.1"/>
</dbReference>
<organism evidence="3 4">
    <name type="scientific">Sphingomonas yantingensis</name>
    <dbReference type="NCBI Taxonomy" id="1241761"/>
    <lineage>
        <taxon>Bacteria</taxon>
        <taxon>Pseudomonadati</taxon>
        <taxon>Pseudomonadota</taxon>
        <taxon>Alphaproteobacteria</taxon>
        <taxon>Sphingomonadales</taxon>
        <taxon>Sphingomonadaceae</taxon>
        <taxon>Sphingomonas</taxon>
    </lineage>
</organism>
<keyword evidence="4" id="KW-1185">Reference proteome</keyword>
<evidence type="ECO:0000259" key="2">
    <source>
        <dbReference type="SMART" id="SM01008"/>
    </source>
</evidence>
<dbReference type="PANTHER" id="PTHR47495">
    <property type="entry name" value="ALDEHYDE DEHYDROGENASE"/>
    <property type="match status" value="1"/>
</dbReference>
<sequence length="739" mass="76832">MSGVTRRRLLAGGGVGLGLIVAWGLWPRQFPTPAPVRDDEHGFGAWIRISEDGRLIVAVPVAEHGQGVFTVLAQVVADELGADWRTVGVEPAGIGVANANPLAAAEVFGGVDARLPVVPASQAAHGARQMLTGGASSLRQFEVPLREAAAAARTMLVEVAASRWGIDATQCATREGFVVSGDRKLRFGELAADAAGRTPPKRPVLRSDEDNRLSGTSVTRLDTPAKLDGSANFAGDVRLPGMLYAAIRQGPLGDTRLIAADRAAADAVPGAVKIVTTDRWIAALATDSFAARRALDAARPRFETRDPVSDDSIAAALDSALAGEGARVAAAGDLDAALSGRRLFRSHYAVAPSIHASLELPAATAQFEDGRLRLWIGTLAPGAVRAAAARTLGIGEDAVSVIPMQLGGSFGAGLDTLVAEQAAWLAAQAGRPVQLSYSRAEDIARDRFRAPAKAAMTARMERDGRVMAWHARIAAPATGRELASRVMAGERIANLSLALPGRGGDAAAVAGAEPPYAIPNWAVDHHVAEVGTASGYLHGGAHGYTAFFAESFIDELARRAEFDASYFRIRMLGQQPRLANCLNTVASIGGWQGGIAGSGQGIAAHAFRGSFIAVLAEASVEGGRVRCARLVAAVDCGRVVHPDIVLQRLEGGLVFGLAQALGCATRYKAGVAAARTLTDLRLPMIDDLPDITVELIRSEAEPGGVSDLSVPPVAPAIANAVAAATGQRLRRLPLDPANP</sequence>
<dbReference type="GO" id="GO:0047121">
    <property type="term" value="F:isoquinoline 1-oxidoreductase activity"/>
    <property type="evidence" value="ECO:0007669"/>
    <property type="project" value="UniProtKB-EC"/>
</dbReference>
<keyword evidence="3" id="KW-0560">Oxidoreductase</keyword>
<proteinExistence type="predicted"/>
<dbReference type="AlphaFoldDB" id="A0A7W9ARI3"/>
<accession>A0A7W9ARI3</accession>
<dbReference type="InterPro" id="IPR037165">
    <property type="entry name" value="AldOxase/xan_DH_Mopterin-bd_sf"/>
</dbReference>
<dbReference type="InterPro" id="IPR006311">
    <property type="entry name" value="TAT_signal"/>
</dbReference>